<reference evidence="3" key="1">
    <citation type="submission" date="2023-03" db="EMBL/GenBank/DDBJ databases">
        <title>Edaphobacter sp.</title>
        <authorList>
            <person name="Huber K.J."/>
            <person name="Papendorf J."/>
            <person name="Pilke C."/>
            <person name="Bunk B."/>
            <person name="Sproeer C."/>
            <person name="Pester M."/>
        </authorList>
    </citation>
    <scope>NUCLEOTIDE SEQUENCE</scope>
    <source>
        <strain evidence="3">DSM 109920</strain>
    </source>
</reference>
<dbReference type="GO" id="GO:0008713">
    <property type="term" value="F:ADP-heptose-lipopolysaccharide heptosyltransferase activity"/>
    <property type="evidence" value="ECO:0007669"/>
    <property type="project" value="TreeGrafter"/>
</dbReference>
<evidence type="ECO:0000256" key="1">
    <source>
        <dbReference type="ARBA" id="ARBA00022676"/>
    </source>
</evidence>
<dbReference type="PANTHER" id="PTHR30160:SF1">
    <property type="entry name" value="LIPOPOLYSACCHARIDE 1,2-N-ACETYLGLUCOSAMINETRANSFERASE-RELATED"/>
    <property type="match status" value="1"/>
</dbReference>
<dbReference type="InterPro" id="IPR051199">
    <property type="entry name" value="LPS_LOS_Heptosyltrfase"/>
</dbReference>
<proteinExistence type="predicted"/>
<dbReference type="GO" id="GO:0009244">
    <property type="term" value="P:lipopolysaccharide core region biosynthetic process"/>
    <property type="evidence" value="ECO:0007669"/>
    <property type="project" value="TreeGrafter"/>
</dbReference>
<dbReference type="Gene3D" id="3.40.50.2000">
    <property type="entry name" value="Glycogen Phosphorylase B"/>
    <property type="match status" value="2"/>
</dbReference>
<dbReference type="GO" id="GO:0005829">
    <property type="term" value="C:cytosol"/>
    <property type="evidence" value="ECO:0007669"/>
    <property type="project" value="TreeGrafter"/>
</dbReference>
<dbReference type="CDD" id="cd03789">
    <property type="entry name" value="GT9_LPS_heptosyltransferase"/>
    <property type="match status" value="1"/>
</dbReference>
<accession>A0AAU7D6V8</accession>
<organism evidence="3">
    <name type="scientific">Edaphobacter paludis</name>
    <dbReference type="NCBI Taxonomy" id="3035702"/>
    <lineage>
        <taxon>Bacteria</taxon>
        <taxon>Pseudomonadati</taxon>
        <taxon>Acidobacteriota</taxon>
        <taxon>Terriglobia</taxon>
        <taxon>Terriglobales</taxon>
        <taxon>Acidobacteriaceae</taxon>
        <taxon>Edaphobacter</taxon>
    </lineage>
</organism>
<dbReference type="InterPro" id="IPR002201">
    <property type="entry name" value="Glyco_trans_9"/>
</dbReference>
<dbReference type="RefSeq" id="WP_348269567.1">
    <property type="nucleotide sequence ID" value="NZ_CP121195.1"/>
</dbReference>
<dbReference type="Pfam" id="PF01075">
    <property type="entry name" value="Glyco_transf_9"/>
    <property type="match status" value="1"/>
</dbReference>
<dbReference type="AlphaFoldDB" id="A0AAU7D6V8"/>
<evidence type="ECO:0000256" key="2">
    <source>
        <dbReference type="ARBA" id="ARBA00022679"/>
    </source>
</evidence>
<protein>
    <submittedName>
        <fullName evidence="3">Glycosyltransferase family 9 protein</fullName>
        <ecNumber evidence="3">2.4.-.-</ecNumber>
    </submittedName>
</protein>
<sequence length="445" mass="48978">MLKRLLKPVLGPTYRNIYLPLLDRSGMLTFRWSVNLARALRILPQSTSIAQEAEERFLIVNLTPHLGDSIMMMPMIESLRKAHPQSRIECAVEASIAPLLREMPIVDCVYALRLGNIPPITRALVTHRILRIAQYYRQQMRCSAPTTCVMPRWGDDLFRSNILGYLTGARRRIGFASDVSAAQQHPLPYRDALLTELIHGGRGVHEPEKFCLLLREAGLIPNANSGEASTQVIASLQHIADKTDWPNLAERVGVDRNLPFAVVAPGASMPKRQWPIEYWAEVMADLRAKDMKVVVLTGAPDANLAKQLHELSGGWATLVAGKTSVVESVALISHAKMFFGNDSGPGHIAGALGVPTFILFIAEENCDPDGPSAPERIHPIGPHVVFCRPAKCLPPCVSCCEAEEAHCIKTILPSDVIESTSRKRTSDGFVTTMTGRTGREIEHTA</sequence>
<dbReference type="EMBL" id="CP121195">
    <property type="protein sequence ID" value="XBH12838.1"/>
    <property type="molecule type" value="Genomic_DNA"/>
</dbReference>
<keyword evidence="2 3" id="KW-0808">Transferase</keyword>
<dbReference type="SUPFAM" id="SSF53756">
    <property type="entry name" value="UDP-Glycosyltransferase/glycogen phosphorylase"/>
    <property type="match status" value="1"/>
</dbReference>
<dbReference type="EC" id="2.4.-.-" evidence="3"/>
<name>A0AAU7D6V8_9BACT</name>
<evidence type="ECO:0000313" key="3">
    <source>
        <dbReference type="EMBL" id="XBH12838.1"/>
    </source>
</evidence>
<dbReference type="PANTHER" id="PTHR30160">
    <property type="entry name" value="TETRAACYLDISACCHARIDE 4'-KINASE-RELATED"/>
    <property type="match status" value="1"/>
</dbReference>
<gene>
    <name evidence="3" type="ORF">P8936_14220</name>
</gene>
<keyword evidence="1 3" id="KW-0328">Glycosyltransferase</keyword>